<dbReference type="CDD" id="cd06170">
    <property type="entry name" value="LuxR_C_like"/>
    <property type="match status" value="1"/>
</dbReference>
<dbReference type="InterPro" id="IPR016032">
    <property type="entry name" value="Sig_transdc_resp-reg_C-effctor"/>
</dbReference>
<dbReference type="GO" id="GO:0000160">
    <property type="term" value="P:phosphorelay signal transduction system"/>
    <property type="evidence" value="ECO:0007669"/>
    <property type="project" value="InterPro"/>
</dbReference>
<keyword evidence="1 3" id="KW-0597">Phosphoprotein</keyword>
<dbReference type="PANTHER" id="PTHR43214:SF43">
    <property type="entry name" value="TWO-COMPONENT RESPONSE REGULATOR"/>
    <property type="match status" value="1"/>
</dbReference>
<dbReference type="Gene3D" id="3.40.50.2300">
    <property type="match status" value="1"/>
</dbReference>
<dbReference type="PANTHER" id="PTHR43214">
    <property type="entry name" value="TWO-COMPONENT RESPONSE REGULATOR"/>
    <property type="match status" value="1"/>
</dbReference>
<evidence type="ECO:0000256" key="2">
    <source>
        <dbReference type="ARBA" id="ARBA00023125"/>
    </source>
</evidence>
<evidence type="ECO:0000256" key="3">
    <source>
        <dbReference type="PROSITE-ProRule" id="PRU00169"/>
    </source>
</evidence>
<keyword evidence="7" id="KW-1185">Reference proteome</keyword>
<sequence>MMIKVSMADDHQIVLNGLEKMLSGFPEIEITGTYTNGDLLLESLVTSRPDVLLLDIQMPGKNGIELAGIITRKYPSVKIIALTNVDILVQVKKMLKQGSMGYIMKDVGPDILFKAICTVYQDEQFIDERLKKQLLSNFSAAPSDKLITRREKEILQLITEEYTNPEIAAKLHISPHTVENHRNHLLQKLGVKNTAGLVKAAIEQGLV</sequence>
<organism evidence="6 7">
    <name type="scientific">Filimonas effusa</name>
    <dbReference type="NCBI Taxonomy" id="2508721"/>
    <lineage>
        <taxon>Bacteria</taxon>
        <taxon>Pseudomonadati</taxon>
        <taxon>Bacteroidota</taxon>
        <taxon>Chitinophagia</taxon>
        <taxon>Chitinophagales</taxon>
        <taxon>Chitinophagaceae</taxon>
        <taxon>Filimonas</taxon>
    </lineage>
</organism>
<evidence type="ECO:0000313" key="7">
    <source>
        <dbReference type="Proteomes" id="UP000290545"/>
    </source>
</evidence>
<dbReference type="SMART" id="SM00448">
    <property type="entry name" value="REC"/>
    <property type="match status" value="1"/>
</dbReference>
<dbReference type="SUPFAM" id="SSF52172">
    <property type="entry name" value="CheY-like"/>
    <property type="match status" value="1"/>
</dbReference>
<dbReference type="Proteomes" id="UP000290545">
    <property type="component" value="Unassembled WGS sequence"/>
</dbReference>
<dbReference type="InterPro" id="IPR000792">
    <property type="entry name" value="Tscrpt_reg_LuxR_C"/>
</dbReference>
<evidence type="ECO:0000256" key="1">
    <source>
        <dbReference type="ARBA" id="ARBA00022553"/>
    </source>
</evidence>
<dbReference type="CDD" id="cd17535">
    <property type="entry name" value="REC_NarL-like"/>
    <property type="match status" value="1"/>
</dbReference>
<dbReference type="PROSITE" id="PS50043">
    <property type="entry name" value="HTH_LUXR_2"/>
    <property type="match status" value="1"/>
</dbReference>
<dbReference type="Pfam" id="PF00072">
    <property type="entry name" value="Response_reg"/>
    <property type="match status" value="1"/>
</dbReference>
<feature type="domain" description="HTH luxR-type" evidence="4">
    <location>
        <begin position="140"/>
        <end position="205"/>
    </location>
</feature>
<dbReference type="GO" id="GO:0006355">
    <property type="term" value="P:regulation of DNA-templated transcription"/>
    <property type="evidence" value="ECO:0007669"/>
    <property type="project" value="InterPro"/>
</dbReference>
<evidence type="ECO:0000313" key="6">
    <source>
        <dbReference type="EMBL" id="RXK83974.1"/>
    </source>
</evidence>
<dbReference type="SMART" id="SM00421">
    <property type="entry name" value="HTH_LUXR"/>
    <property type="match status" value="1"/>
</dbReference>
<dbReference type="InterPro" id="IPR001789">
    <property type="entry name" value="Sig_transdc_resp-reg_receiver"/>
</dbReference>
<dbReference type="InterPro" id="IPR058245">
    <property type="entry name" value="NreC/VraR/RcsB-like_REC"/>
</dbReference>
<evidence type="ECO:0000259" key="5">
    <source>
        <dbReference type="PROSITE" id="PS50110"/>
    </source>
</evidence>
<dbReference type="SUPFAM" id="SSF46894">
    <property type="entry name" value="C-terminal effector domain of the bipartite response regulators"/>
    <property type="match status" value="1"/>
</dbReference>
<keyword evidence="2" id="KW-0238">DNA-binding</keyword>
<protein>
    <submittedName>
        <fullName evidence="6">Response regulator transcription factor</fullName>
    </submittedName>
</protein>
<dbReference type="AlphaFoldDB" id="A0A4V1MA53"/>
<dbReference type="GO" id="GO:0003677">
    <property type="term" value="F:DNA binding"/>
    <property type="evidence" value="ECO:0007669"/>
    <property type="project" value="UniProtKB-KW"/>
</dbReference>
<feature type="domain" description="Response regulatory" evidence="5">
    <location>
        <begin position="4"/>
        <end position="120"/>
    </location>
</feature>
<dbReference type="PROSITE" id="PS50110">
    <property type="entry name" value="RESPONSE_REGULATORY"/>
    <property type="match status" value="1"/>
</dbReference>
<dbReference type="PRINTS" id="PR00038">
    <property type="entry name" value="HTHLUXR"/>
</dbReference>
<dbReference type="InterPro" id="IPR039420">
    <property type="entry name" value="WalR-like"/>
</dbReference>
<gene>
    <name evidence="6" type="ORF">ESB13_15685</name>
</gene>
<proteinExistence type="predicted"/>
<feature type="modified residue" description="4-aspartylphosphate" evidence="3">
    <location>
        <position position="55"/>
    </location>
</feature>
<evidence type="ECO:0000259" key="4">
    <source>
        <dbReference type="PROSITE" id="PS50043"/>
    </source>
</evidence>
<name>A0A4V1MA53_9BACT</name>
<accession>A0A4V1MA53</accession>
<dbReference type="EMBL" id="SDHZ01000002">
    <property type="protein sequence ID" value="RXK83974.1"/>
    <property type="molecule type" value="Genomic_DNA"/>
</dbReference>
<dbReference type="OrthoDB" id="9797341at2"/>
<dbReference type="Pfam" id="PF00196">
    <property type="entry name" value="GerE"/>
    <property type="match status" value="1"/>
</dbReference>
<comment type="caution">
    <text evidence="6">The sequence shown here is derived from an EMBL/GenBank/DDBJ whole genome shotgun (WGS) entry which is preliminary data.</text>
</comment>
<dbReference type="InterPro" id="IPR011006">
    <property type="entry name" value="CheY-like_superfamily"/>
</dbReference>
<reference evidence="6 7" key="1">
    <citation type="submission" date="2019-01" db="EMBL/GenBank/DDBJ databases">
        <title>Filimonas sp. strain TTM-71.</title>
        <authorList>
            <person name="Chen W.-M."/>
        </authorList>
    </citation>
    <scope>NUCLEOTIDE SEQUENCE [LARGE SCALE GENOMIC DNA]</scope>
    <source>
        <strain evidence="6 7">TTM-71</strain>
    </source>
</reference>